<sequence>MLPVIDYIVKRYFSYFGTDDSTSSSPTASSSSSSSSSTSSFSHSSTLLEESLSDSQTACETVTKPNVDWTVQAWLGSMSRTALCQIIWRMHQSTLPVTTSTSTSASTADKTIFDSLSADEDDRRELKTIQAEAGRIAHQLDAYRPSEQFVLAKSVVQELQQLVRMCPHMTQSPIAAIRALLSIVQECFTAPPEVRQHIFYQSKLGRWVVLELAAVLKSNDPPTDRDTDMAWIDQLEDVCARLARYDTTWEYRQEYANVVEIAERYYKVNDE</sequence>
<dbReference type="InParanoid" id="A0A1X2H9U7"/>
<evidence type="ECO:0000256" key="1">
    <source>
        <dbReference type="SAM" id="MobiDB-lite"/>
    </source>
</evidence>
<accession>A0A1X2H9U7</accession>
<keyword evidence="3" id="KW-1185">Reference proteome</keyword>
<gene>
    <name evidence="2" type="ORF">BCR43DRAFT_493024</name>
</gene>
<protein>
    <submittedName>
        <fullName evidence="2">Uncharacterized protein</fullName>
    </submittedName>
</protein>
<evidence type="ECO:0000313" key="3">
    <source>
        <dbReference type="Proteomes" id="UP000242180"/>
    </source>
</evidence>
<dbReference type="Proteomes" id="UP000242180">
    <property type="component" value="Unassembled WGS sequence"/>
</dbReference>
<dbReference type="OMA" id="ITWEYRK"/>
<comment type="caution">
    <text evidence="2">The sequence shown here is derived from an EMBL/GenBank/DDBJ whole genome shotgun (WGS) entry which is preliminary data.</text>
</comment>
<dbReference type="OrthoDB" id="2275837at2759"/>
<reference evidence="2 3" key="1">
    <citation type="submission" date="2016-07" db="EMBL/GenBank/DDBJ databases">
        <title>Pervasive Adenine N6-methylation of Active Genes in Fungi.</title>
        <authorList>
            <consortium name="DOE Joint Genome Institute"/>
            <person name="Mondo S.J."/>
            <person name="Dannebaum R.O."/>
            <person name="Kuo R.C."/>
            <person name="Labutti K."/>
            <person name="Haridas S."/>
            <person name="Kuo A."/>
            <person name="Salamov A."/>
            <person name="Ahrendt S.R."/>
            <person name="Lipzen A."/>
            <person name="Sullivan W."/>
            <person name="Andreopoulos W.B."/>
            <person name="Clum A."/>
            <person name="Lindquist E."/>
            <person name="Daum C."/>
            <person name="Ramamoorthy G.K."/>
            <person name="Gryganskyi A."/>
            <person name="Culley D."/>
            <person name="Magnuson J.K."/>
            <person name="James T.Y."/>
            <person name="O'Malley M.A."/>
            <person name="Stajich J.E."/>
            <person name="Spatafora J.W."/>
            <person name="Visel A."/>
            <person name="Grigoriev I.V."/>
        </authorList>
    </citation>
    <scope>NUCLEOTIDE SEQUENCE [LARGE SCALE GENOMIC DNA]</scope>
    <source>
        <strain evidence="2 3">NRRL 2496</strain>
    </source>
</reference>
<organism evidence="2 3">
    <name type="scientific">Syncephalastrum racemosum</name>
    <name type="common">Filamentous fungus</name>
    <dbReference type="NCBI Taxonomy" id="13706"/>
    <lineage>
        <taxon>Eukaryota</taxon>
        <taxon>Fungi</taxon>
        <taxon>Fungi incertae sedis</taxon>
        <taxon>Mucoromycota</taxon>
        <taxon>Mucoromycotina</taxon>
        <taxon>Mucoromycetes</taxon>
        <taxon>Mucorales</taxon>
        <taxon>Syncephalastraceae</taxon>
        <taxon>Syncephalastrum</taxon>
    </lineage>
</organism>
<feature type="region of interest" description="Disordered" evidence="1">
    <location>
        <begin position="19"/>
        <end position="40"/>
    </location>
</feature>
<dbReference type="AlphaFoldDB" id="A0A1X2H9U7"/>
<name>A0A1X2H9U7_SYNRA</name>
<dbReference type="EMBL" id="MCGN01000006">
    <property type="protein sequence ID" value="ORY95451.1"/>
    <property type="molecule type" value="Genomic_DNA"/>
</dbReference>
<proteinExistence type="predicted"/>
<evidence type="ECO:0000313" key="2">
    <source>
        <dbReference type="EMBL" id="ORY95451.1"/>
    </source>
</evidence>